<dbReference type="Proteomes" id="UP000481037">
    <property type="component" value="Unassembled WGS sequence"/>
</dbReference>
<feature type="active site" description="Proton donor" evidence="4">
    <location>
        <position position="500"/>
    </location>
</feature>
<evidence type="ECO:0000256" key="5">
    <source>
        <dbReference type="PIRSR" id="PIRSR036289-51"/>
    </source>
</evidence>
<evidence type="ECO:0000256" key="2">
    <source>
        <dbReference type="ARBA" id="ARBA00022676"/>
    </source>
</evidence>
<dbReference type="SUPFAM" id="SSF74650">
    <property type="entry name" value="Galactose mutarotase-like"/>
    <property type="match status" value="1"/>
</dbReference>
<dbReference type="PIRSF" id="PIRSF036289">
    <property type="entry name" value="Glycosyl_hydrolase_malt_phosph"/>
    <property type="match status" value="1"/>
</dbReference>
<dbReference type="SUPFAM" id="SSF48208">
    <property type="entry name" value="Six-hairpin glycosidases"/>
    <property type="match status" value="1"/>
</dbReference>
<accession>A0A6L5QC00</accession>
<keyword evidence="10" id="KW-1185">Reference proteome</keyword>
<keyword evidence="3" id="KW-0808">Transferase</keyword>
<dbReference type="GO" id="GO:0030246">
    <property type="term" value="F:carbohydrate binding"/>
    <property type="evidence" value="ECO:0007669"/>
    <property type="project" value="InterPro"/>
</dbReference>
<proteinExistence type="inferred from homology"/>
<feature type="binding site" evidence="5">
    <location>
        <begin position="372"/>
        <end position="373"/>
    </location>
    <ligand>
        <name>substrate</name>
    </ligand>
</feature>
<dbReference type="Pfam" id="PF03636">
    <property type="entry name" value="Glyco_hydro_65N"/>
    <property type="match status" value="1"/>
</dbReference>
<dbReference type="PANTHER" id="PTHR11051:SF8">
    <property type="entry name" value="PROTEIN-GLUCOSYLGALACTOSYLHYDROXYLYSINE GLUCOSIDASE"/>
    <property type="match status" value="1"/>
</dbReference>
<dbReference type="GO" id="GO:0016757">
    <property type="term" value="F:glycosyltransferase activity"/>
    <property type="evidence" value="ECO:0007669"/>
    <property type="project" value="UniProtKB-KW"/>
</dbReference>
<dbReference type="Gene3D" id="2.60.420.10">
    <property type="entry name" value="Maltose phosphorylase, domain 3"/>
    <property type="match status" value="1"/>
</dbReference>
<dbReference type="GO" id="GO:0004553">
    <property type="term" value="F:hydrolase activity, hydrolyzing O-glycosyl compounds"/>
    <property type="evidence" value="ECO:0007669"/>
    <property type="project" value="TreeGrafter"/>
</dbReference>
<keyword evidence="9" id="KW-0378">Hydrolase</keyword>
<dbReference type="InterPro" id="IPR011013">
    <property type="entry name" value="Gal_mutarotase_sf_dom"/>
</dbReference>
<keyword evidence="2" id="KW-0328">Glycosyltransferase</keyword>
<evidence type="ECO:0000256" key="4">
    <source>
        <dbReference type="PIRSR" id="PIRSR036289-50"/>
    </source>
</evidence>
<comment type="similarity">
    <text evidence="1">Belongs to the glycosyl hydrolase 65 family.</text>
</comment>
<name>A0A6L5QC00_9BURK</name>
<comment type="caution">
    <text evidence="9">The sequence shown here is derived from an EMBL/GenBank/DDBJ whole genome shotgun (WGS) entry which is preliminary data.</text>
</comment>
<gene>
    <name evidence="9" type="ORF">GJ697_03130</name>
</gene>
<dbReference type="InterPro" id="IPR005194">
    <property type="entry name" value="Glyco_hydro_65_C"/>
</dbReference>
<dbReference type="Gene3D" id="1.50.10.10">
    <property type="match status" value="1"/>
</dbReference>
<feature type="binding site" evidence="5">
    <location>
        <begin position="612"/>
        <end position="613"/>
    </location>
    <ligand>
        <name>substrate</name>
    </ligand>
</feature>
<dbReference type="GO" id="GO:0005975">
    <property type="term" value="P:carbohydrate metabolic process"/>
    <property type="evidence" value="ECO:0007669"/>
    <property type="project" value="InterPro"/>
</dbReference>
<evidence type="ECO:0000256" key="1">
    <source>
        <dbReference type="ARBA" id="ARBA00006768"/>
    </source>
</evidence>
<dbReference type="Pfam" id="PF03633">
    <property type="entry name" value="Glyco_hydro_65C"/>
    <property type="match status" value="1"/>
</dbReference>
<protein>
    <submittedName>
        <fullName evidence="9">Glycoside hydrolase family 65 protein</fullName>
    </submittedName>
</protein>
<dbReference type="InterPro" id="IPR037018">
    <property type="entry name" value="GH65_N"/>
</dbReference>
<evidence type="ECO:0000259" key="7">
    <source>
        <dbReference type="Pfam" id="PF03633"/>
    </source>
</evidence>
<evidence type="ECO:0000259" key="8">
    <source>
        <dbReference type="Pfam" id="PF03636"/>
    </source>
</evidence>
<dbReference type="Pfam" id="PF03632">
    <property type="entry name" value="Glyco_hydro_65m"/>
    <property type="match status" value="1"/>
</dbReference>
<dbReference type="InterPro" id="IPR017045">
    <property type="entry name" value="Malt_Pase/Glycosyl_Hdrlase"/>
</dbReference>
<dbReference type="InterPro" id="IPR008928">
    <property type="entry name" value="6-hairpin_glycosidase_sf"/>
</dbReference>
<sequence>MNRFSKEFAVQEHTYPLEAWCIRETSFDTDSHFLDETLFALGNGYIGLRGTGEEGYSGPAGTSLDGTYLNGFYESEPIQYPEAAYGLAKVNQFMLNVPNAKGIELWLDDERFDPLTGTVQNYERVLDFRTGLLTRVIEWTSPQGRSVRVQSRRLVSFENKHLFAIEFAVTSLNFDGRMRFVSALDGAVKNLEAGDDPRVGSAISGPTLHMIDSEQADGFSALVQKTHNSGFTLVSATETVLSADLPAVTVQDGQRLTQTWELAVNAGQSLTLTKYGSYYSSRDYEAKELMWRSKDTLASARAAGFDELRMAQEQYLADFWQQADVQIAGDDALQQGMHFNQFHLLQSVGRDGKTNISAKGVTGEGYEGHYFWDTEIYIFPFFLYSKPEIARKLLEYRYAGLPKARERARQMSHDKGALYPWRTIAGEECSAYFPAGTAQYHINADIAYSIKTYMEATDDQEYLVKAGAEIVMETARIWTGIGSYDREGRFCINQVTGPDEYTALVNNNYYTNAMAQMHLNFAASIAEQLQAQEPTEFARIAAAMALDANEPAAWRRAASLMNLPYDDALQIHAQDDSFLSKKVWDFANTPKENYPLLLNYHPMVIYRHQVCKQADVVLAALLLSDQFSLDDKRRDFDYYEAVTTHDSSLSTCIFSIIAAEVGYEDKAYDYFMETARLDLDDTHGNTHYGVHTAAMAGTWMGVAYGFAGMRVVGGELHFAPKLPKQWQHYTFKIHFRGALLEVHVQPGQVEYRLLQGEVLDFTHGGEAVALTLSQPKQSRSFV</sequence>
<dbReference type="Gene3D" id="2.70.98.40">
    <property type="entry name" value="Glycoside hydrolase, family 65, N-terminal domain"/>
    <property type="match status" value="1"/>
</dbReference>
<reference evidence="9 10" key="1">
    <citation type="submission" date="2019-11" db="EMBL/GenBank/DDBJ databases">
        <title>Novel species isolated from a subtropical stream in China.</title>
        <authorList>
            <person name="Lu H."/>
        </authorList>
    </citation>
    <scope>NUCLEOTIDE SEQUENCE [LARGE SCALE GENOMIC DNA]</scope>
    <source>
        <strain evidence="9 10">FT25W</strain>
    </source>
</reference>
<dbReference type="InterPro" id="IPR005195">
    <property type="entry name" value="Glyco_hydro_65_M"/>
</dbReference>
<evidence type="ECO:0000313" key="10">
    <source>
        <dbReference type="Proteomes" id="UP000481037"/>
    </source>
</evidence>
<feature type="domain" description="Glycoside hydrolase family 65 N-terminal" evidence="8">
    <location>
        <begin position="23"/>
        <end position="282"/>
    </location>
</feature>
<evidence type="ECO:0000256" key="3">
    <source>
        <dbReference type="ARBA" id="ARBA00022679"/>
    </source>
</evidence>
<evidence type="ECO:0000313" key="9">
    <source>
        <dbReference type="EMBL" id="MRX06822.1"/>
    </source>
</evidence>
<dbReference type="EMBL" id="WKJM01000002">
    <property type="protein sequence ID" value="MRX06822.1"/>
    <property type="molecule type" value="Genomic_DNA"/>
</dbReference>
<evidence type="ECO:0000259" key="6">
    <source>
        <dbReference type="Pfam" id="PF03632"/>
    </source>
</evidence>
<dbReference type="PANTHER" id="PTHR11051">
    <property type="entry name" value="GLYCOSYL HYDROLASE-RELATED"/>
    <property type="match status" value="1"/>
</dbReference>
<feature type="domain" description="Glycoside hydrolase family 65 C-terminal" evidence="7">
    <location>
        <begin position="709"/>
        <end position="770"/>
    </location>
</feature>
<dbReference type="AlphaFoldDB" id="A0A6L5QC00"/>
<dbReference type="InterPro" id="IPR005196">
    <property type="entry name" value="Glyco_hydro_65_N"/>
</dbReference>
<dbReference type="InterPro" id="IPR012341">
    <property type="entry name" value="6hp_glycosidase-like_sf"/>
</dbReference>
<organism evidence="9 10">
    <name type="scientific">Duganella alba</name>
    <dbReference type="NCBI Taxonomy" id="2666081"/>
    <lineage>
        <taxon>Bacteria</taxon>
        <taxon>Pseudomonadati</taxon>
        <taxon>Pseudomonadota</taxon>
        <taxon>Betaproteobacteria</taxon>
        <taxon>Burkholderiales</taxon>
        <taxon>Oxalobacteraceae</taxon>
        <taxon>Telluria group</taxon>
        <taxon>Duganella</taxon>
    </lineage>
</organism>
<feature type="domain" description="Glycoside hydrolase family 65 central catalytic" evidence="6">
    <location>
        <begin position="339"/>
        <end position="700"/>
    </location>
</feature>